<proteinExistence type="predicted"/>
<evidence type="ECO:0000313" key="1">
    <source>
        <dbReference type="EMBL" id="GAA2140473.1"/>
    </source>
</evidence>
<dbReference type="SUPFAM" id="SSF48371">
    <property type="entry name" value="ARM repeat"/>
    <property type="match status" value="1"/>
</dbReference>
<sequence length="643" mass="70932">MNEGGRGSWEPLKEEAAKVAARILTDRPQIHLNLGVADSYEDLLASRSLAMTREEDLLELVMERGRIIVSAEAGSGKTWLLARTMRAALDQEIVIPVWISIRTLSSLDRPISGANIGAVMNSLLMVASSHLNSILTYSGKAPRVLLLADGLNEVARDGAEAVLEALDELAGRYPFISVIVTDRLVRRPISLHRWKLLTVMPLSQDEVVRVWTEAGETQVLPQNISILRRPFFLDAAISVDSTSASGAEAIAIYLQQRVGLDNDALDRLGDAAFASYGKYQGRSFAAQWFTNEISAAVVDTLLEAGALRTRSGQMWYSHHLLHDFLAARYLRSSPSIWGPAAFGVITLNAASFDALRLMVEQIPEERRCDELIRSIYDWNYFGAAYALAGHVRDETRWMILAMLADKRWDPIAATAATVTDALRIDGSGIGQRLLDLGSRQELMSVVQDVSSADDDFNRWRDVFTLPDGVRIDRSMAEGLKQEDSIIGWTLANVLRRSELTADALSFVIEISLSGRAPVERWRAVHVLGAQAVPQAADALIEAMRDSDQWVRYGAIRSFVEVAARSDQVSQRDRLISVLISFVQQSLLDMRMQGELAKALDIRPQPSAWASSVAPLIQQLIGAASDPIGQRKWTRVMSSIVSAS</sequence>
<dbReference type="Gene3D" id="1.25.10.10">
    <property type="entry name" value="Leucine-rich Repeat Variant"/>
    <property type="match status" value="1"/>
</dbReference>
<name>A0ABP5L652_9ACTN</name>
<dbReference type="InterPro" id="IPR027417">
    <property type="entry name" value="P-loop_NTPase"/>
</dbReference>
<keyword evidence="2" id="KW-1185">Reference proteome</keyword>
<accession>A0ABP5L652</accession>
<evidence type="ECO:0000313" key="2">
    <source>
        <dbReference type="Proteomes" id="UP001501020"/>
    </source>
</evidence>
<dbReference type="InterPro" id="IPR016024">
    <property type="entry name" value="ARM-type_fold"/>
</dbReference>
<reference evidence="2" key="1">
    <citation type="journal article" date="2019" name="Int. J. Syst. Evol. Microbiol.">
        <title>The Global Catalogue of Microorganisms (GCM) 10K type strain sequencing project: providing services to taxonomists for standard genome sequencing and annotation.</title>
        <authorList>
            <consortium name="The Broad Institute Genomics Platform"/>
            <consortium name="The Broad Institute Genome Sequencing Center for Infectious Disease"/>
            <person name="Wu L."/>
            <person name="Ma J."/>
        </authorList>
    </citation>
    <scope>NUCLEOTIDE SEQUENCE [LARGE SCALE GENOMIC DNA]</scope>
    <source>
        <strain evidence="2">JCM 13850</strain>
    </source>
</reference>
<dbReference type="InterPro" id="IPR011989">
    <property type="entry name" value="ARM-like"/>
</dbReference>
<comment type="caution">
    <text evidence="1">The sequence shown here is derived from an EMBL/GenBank/DDBJ whole genome shotgun (WGS) entry which is preliminary data.</text>
</comment>
<evidence type="ECO:0008006" key="3">
    <source>
        <dbReference type="Google" id="ProtNLM"/>
    </source>
</evidence>
<organism evidence="1 2">
    <name type="scientific">Actinomadura napierensis</name>
    <dbReference type="NCBI Taxonomy" id="267854"/>
    <lineage>
        <taxon>Bacteria</taxon>
        <taxon>Bacillati</taxon>
        <taxon>Actinomycetota</taxon>
        <taxon>Actinomycetes</taxon>
        <taxon>Streptosporangiales</taxon>
        <taxon>Thermomonosporaceae</taxon>
        <taxon>Actinomadura</taxon>
    </lineage>
</organism>
<dbReference type="EMBL" id="BAAAMR010000030">
    <property type="protein sequence ID" value="GAA2140473.1"/>
    <property type="molecule type" value="Genomic_DNA"/>
</dbReference>
<dbReference type="Gene3D" id="3.40.50.300">
    <property type="entry name" value="P-loop containing nucleotide triphosphate hydrolases"/>
    <property type="match status" value="1"/>
</dbReference>
<protein>
    <recommendedName>
        <fullName evidence="3">NACHT domain-containing protein</fullName>
    </recommendedName>
</protein>
<dbReference type="SUPFAM" id="SSF52540">
    <property type="entry name" value="P-loop containing nucleoside triphosphate hydrolases"/>
    <property type="match status" value="1"/>
</dbReference>
<dbReference type="RefSeq" id="WP_344268302.1">
    <property type="nucleotide sequence ID" value="NZ_BAAAMR010000030.1"/>
</dbReference>
<gene>
    <name evidence="1" type="ORF">GCM10009727_37570</name>
</gene>
<dbReference type="Proteomes" id="UP001501020">
    <property type="component" value="Unassembled WGS sequence"/>
</dbReference>